<proteinExistence type="predicted"/>
<dbReference type="AlphaFoldDB" id="A0A8X6YM83"/>
<reference evidence="1" key="1">
    <citation type="submission" date="2020-08" db="EMBL/GenBank/DDBJ databases">
        <title>Multicomponent nature underlies the extraordinary mechanical properties of spider dragline silk.</title>
        <authorList>
            <person name="Kono N."/>
            <person name="Nakamura H."/>
            <person name="Mori M."/>
            <person name="Yoshida Y."/>
            <person name="Ohtoshi R."/>
            <person name="Malay A.D."/>
            <person name="Moran D.A.P."/>
            <person name="Tomita M."/>
            <person name="Numata K."/>
            <person name="Arakawa K."/>
        </authorList>
    </citation>
    <scope>NUCLEOTIDE SEQUENCE</scope>
</reference>
<gene>
    <name evidence="1" type="ORF">TNIN_219341</name>
</gene>
<comment type="caution">
    <text evidence="1">The sequence shown here is derived from an EMBL/GenBank/DDBJ whole genome shotgun (WGS) entry which is preliminary data.</text>
</comment>
<organism evidence="1 2">
    <name type="scientific">Trichonephila inaurata madagascariensis</name>
    <dbReference type="NCBI Taxonomy" id="2747483"/>
    <lineage>
        <taxon>Eukaryota</taxon>
        <taxon>Metazoa</taxon>
        <taxon>Ecdysozoa</taxon>
        <taxon>Arthropoda</taxon>
        <taxon>Chelicerata</taxon>
        <taxon>Arachnida</taxon>
        <taxon>Araneae</taxon>
        <taxon>Araneomorphae</taxon>
        <taxon>Entelegynae</taxon>
        <taxon>Araneoidea</taxon>
        <taxon>Nephilidae</taxon>
        <taxon>Trichonephila</taxon>
        <taxon>Trichonephila inaurata</taxon>
    </lineage>
</organism>
<dbReference type="Proteomes" id="UP000886998">
    <property type="component" value="Unassembled WGS sequence"/>
</dbReference>
<name>A0A8X6YM83_9ARAC</name>
<evidence type="ECO:0000313" key="1">
    <source>
        <dbReference type="EMBL" id="GFY72164.1"/>
    </source>
</evidence>
<keyword evidence="2" id="KW-1185">Reference proteome</keyword>
<evidence type="ECO:0000313" key="2">
    <source>
        <dbReference type="Proteomes" id="UP000886998"/>
    </source>
</evidence>
<dbReference type="EMBL" id="BMAV01019254">
    <property type="protein sequence ID" value="GFY72164.1"/>
    <property type="molecule type" value="Genomic_DNA"/>
</dbReference>
<sequence>MKDDGKKQCKKIKILGDIPVAVDGTGEEDIPPEWCLIFDNLSIPSPFKRSQNQKSKALNILKVLANTAGSRPTSLFRFYRALIRSKLGYGVCGLQFCGKSLLKILDPVHHQALRLCLGAFLRQNESLYAEAYLTPIRFGGSIYV</sequence>
<accession>A0A8X6YM83</accession>
<dbReference type="OrthoDB" id="6436497at2759"/>
<protein>
    <submittedName>
        <fullName evidence="1">Uncharacterized protein</fullName>
    </submittedName>
</protein>